<keyword evidence="1" id="KW-1133">Transmembrane helix</keyword>
<reference evidence="2 5" key="2">
    <citation type="submission" date="2020-08" db="EMBL/GenBank/DDBJ databases">
        <title>Sequencing the genomes of 1000 actinobacteria strains.</title>
        <authorList>
            <person name="Klenk H.-P."/>
        </authorList>
    </citation>
    <scope>NUCLEOTIDE SEQUENCE [LARGE SCALE GENOMIC DNA]</scope>
    <source>
        <strain evidence="2 5">DSM 15626</strain>
    </source>
</reference>
<proteinExistence type="predicted"/>
<dbReference type="Proteomes" id="UP000553957">
    <property type="component" value="Unassembled WGS sequence"/>
</dbReference>
<evidence type="ECO:0000256" key="1">
    <source>
        <dbReference type="SAM" id="Phobius"/>
    </source>
</evidence>
<keyword evidence="1" id="KW-0472">Membrane</keyword>
<dbReference type="EMBL" id="JACHKF010000001">
    <property type="protein sequence ID" value="MBB6565876.1"/>
    <property type="molecule type" value="Genomic_DNA"/>
</dbReference>
<evidence type="ECO:0000313" key="4">
    <source>
        <dbReference type="Proteomes" id="UP000534306"/>
    </source>
</evidence>
<sequence>MPPPDFWTTSAQTMPVLALALVVEARVIVRGWVPGRDRLFKSIQGFLWAFSLLSYAFATPACLRALAGKSVWSGWPLVIEQGIQVGIATLVVAPALELLVRANARAIAQMSPHNLLGYWIAVTSRVRFAPKVRRIRKKMRPLHRWCTATLAKLDTWEAALLQQDESQIRQTKLDKIRALRPEIARLTDLAQDQVRELDAVIVTFRSNMSEFRTRRRVLLAAAEKSLESWAMAQKAMPSDPPDATHASPP</sequence>
<dbReference type="EMBL" id="JABJRC010000003">
    <property type="protein sequence ID" value="NOL42140.1"/>
    <property type="molecule type" value="Genomic_DNA"/>
</dbReference>
<dbReference type="RefSeq" id="WP_171674586.1">
    <property type="nucleotide sequence ID" value="NZ_BAAAGT010000001.1"/>
</dbReference>
<protein>
    <submittedName>
        <fullName evidence="3">Uncharacterized protein</fullName>
    </submittedName>
</protein>
<reference evidence="3 4" key="1">
    <citation type="submission" date="2020-05" db="EMBL/GenBank/DDBJ databases">
        <title>Genome sequence of Kribbella sandramycini ATCC 39419.</title>
        <authorList>
            <person name="Maclea K.S."/>
            <person name="Fair J.L."/>
        </authorList>
    </citation>
    <scope>NUCLEOTIDE SEQUENCE [LARGE SCALE GENOMIC DNA]</scope>
    <source>
        <strain evidence="3 4">ATCC 39419</strain>
    </source>
</reference>
<gene>
    <name evidence="2" type="ORF">HNR71_001513</name>
    <name evidence="3" type="ORF">HPO96_17990</name>
</gene>
<evidence type="ECO:0000313" key="5">
    <source>
        <dbReference type="Proteomes" id="UP000553957"/>
    </source>
</evidence>
<evidence type="ECO:0000313" key="2">
    <source>
        <dbReference type="EMBL" id="MBB6565876.1"/>
    </source>
</evidence>
<organism evidence="3 4">
    <name type="scientific">Kribbella sandramycini</name>
    <dbReference type="NCBI Taxonomy" id="60450"/>
    <lineage>
        <taxon>Bacteria</taxon>
        <taxon>Bacillati</taxon>
        <taxon>Actinomycetota</taxon>
        <taxon>Actinomycetes</taxon>
        <taxon>Propionibacteriales</taxon>
        <taxon>Kribbellaceae</taxon>
        <taxon>Kribbella</taxon>
    </lineage>
</organism>
<dbReference type="Proteomes" id="UP000534306">
    <property type="component" value="Unassembled WGS sequence"/>
</dbReference>
<accession>A0A7Y4P1I1</accession>
<feature type="transmembrane region" description="Helical" evidence="1">
    <location>
        <begin position="82"/>
        <end position="100"/>
    </location>
</feature>
<dbReference type="AlphaFoldDB" id="A0A7Y4P1I1"/>
<name>A0A7Y4P1I1_9ACTN</name>
<keyword evidence="1" id="KW-0812">Transmembrane</keyword>
<feature type="transmembrane region" description="Helical" evidence="1">
    <location>
        <begin position="45"/>
        <end position="67"/>
    </location>
</feature>
<evidence type="ECO:0000313" key="3">
    <source>
        <dbReference type="EMBL" id="NOL42140.1"/>
    </source>
</evidence>
<keyword evidence="4" id="KW-1185">Reference proteome</keyword>
<comment type="caution">
    <text evidence="3">The sequence shown here is derived from an EMBL/GenBank/DDBJ whole genome shotgun (WGS) entry which is preliminary data.</text>
</comment>
<feature type="transmembrane region" description="Helical" evidence="1">
    <location>
        <begin position="12"/>
        <end position="33"/>
    </location>
</feature>